<evidence type="ECO:0000313" key="4">
    <source>
        <dbReference type="EMBL" id="ACX53100.1"/>
    </source>
</evidence>
<reference evidence="4 5" key="1">
    <citation type="submission" date="2009-10" db="EMBL/GenBank/DDBJ databases">
        <title>Complete sequence of chromosome of Ammonifex degensii KC4.</title>
        <authorList>
            <consortium name="US DOE Joint Genome Institute"/>
            <person name="Kerfeld C."/>
            <person name="Goodner B."/>
            <person name="Huber H."/>
            <person name="Stetter K."/>
            <person name="Lucas S."/>
            <person name="Copeland A."/>
            <person name="Lapidus A."/>
            <person name="Glavina del Rio T."/>
            <person name="Dalin E."/>
            <person name="Tice H."/>
            <person name="Bruce D."/>
            <person name="Goodwin L."/>
            <person name="Pitluck S."/>
            <person name="Saunders E."/>
            <person name="Brettin T."/>
            <person name="Detter J.C."/>
            <person name="Han C."/>
            <person name="Larimer F."/>
            <person name="Land M."/>
            <person name="Hauser L."/>
            <person name="Kyrpides N."/>
            <person name="Ovchinnikova G."/>
            <person name="Richardson P."/>
        </authorList>
    </citation>
    <scope>NUCLEOTIDE SEQUENCE [LARGE SCALE GENOMIC DNA]</scope>
    <source>
        <strain evidence="5">DSM 10501 / KC4</strain>
    </source>
</reference>
<dbReference type="GO" id="GO:0006935">
    <property type="term" value="P:chemotaxis"/>
    <property type="evidence" value="ECO:0007669"/>
    <property type="project" value="UniProtKB-UniRule"/>
</dbReference>
<dbReference type="InterPro" id="IPR038592">
    <property type="entry name" value="CheD-like_sf"/>
</dbReference>
<gene>
    <name evidence="3" type="primary">cheD</name>
    <name evidence="4" type="ordered locus">Adeg_2022</name>
</gene>
<evidence type="ECO:0000256" key="3">
    <source>
        <dbReference type="HAMAP-Rule" id="MF_01440"/>
    </source>
</evidence>
<dbReference type="Gene3D" id="3.30.1330.200">
    <property type="match status" value="1"/>
</dbReference>
<evidence type="ECO:0000256" key="2">
    <source>
        <dbReference type="ARBA" id="ARBA00022801"/>
    </source>
</evidence>
<keyword evidence="1 3" id="KW-0145">Chemotaxis</keyword>
<comment type="catalytic activity">
    <reaction evidence="3">
        <text>L-glutaminyl-[protein] + H2O = L-glutamyl-[protein] + NH4(+)</text>
        <dbReference type="Rhea" id="RHEA:16441"/>
        <dbReference type="Rhea" id="RHEA-COMP:10207"/>
        <dbReference type="Rhea" id="RHEA-COMP:10208"/>
        <dbReference type="ChEBI" id="CHEBI:15377"/>
        <dbReference type="ChEBI" id="CHEBI:28938"/>
        <dbReference type="ChEBI" id="CHEBI:29973"/>
        <dbReference type="ChEBI" id="CHEBI:30011"/>
        <dbReference type="EC" id="3.5.1.44"/>
    </reaction>
</comment>
<dbReference type="RefSeq" id="WP_015739976.1">
    <property type="nucleotide sequence ID" value="NC_013385.1"/>
</dbReference>
<evidence type="ECO:0000313" key="5">
    <source>
        <dbReference type="Proteomes" id="UP000002620"/>
    </source>
</evidence>
<dbReference type="EMBL" id="CP001785">
    <property type="protein sequence ID" value="ACX53100.1"/>
    <property type="molecule type" value="Genomic_DNA"/>
</dbReference>
<organism evidence="4 5">
    <name type="scientific">Ammonifex degensii (strain DSM 10501 / KC4)</name>
    <dbReference type="NCBI Taxonomy" id="429009"/>
    <lineage>
        <taxon>Bacteria</taxon>
        <taxon>Bacillati</taxon>
        <taxon>Bacillota</taxon>
        <taxon>Clostridia</taxon>
        <taxon>Thermoanaerobacterales</taxon>
        <taxon>Thermoanaerobacteraceae</taxon>
        <taxon>Ammonifex</taxon>
    </lineage>
</organism>
<dbReference type="HOGENOM" id="CLU_087854_2_0_9"/>
<dbReference type="EC" id="3.5.1.44" evidence="3"/>
<name>C9R9X1_AMMDK</name>
<dbReference type="AlphaFoldDB" id="C9R9X1"/>
<sequence length="166" mass="17406">MASQELSAKSPKTEVYVGIADLKVGRAPLILITLGLGSCVGVTLYDPVKKIGGLLHVMLPRSSEFSRNSHPAKFADTGVPLLLAEVLKLGADKRVLEAKIAGGAQMFEGMVNIGERNVEAVKEALAALGIRLVAEDVGGSRGRTMILDTSTGKVIIKTLGSSPKEL</sequence>
<protein>
    <recommendedName>
        <fullName evidence="3">Probable chemoreceptor glutamine deamidase CheD</fullName>
        <ecNumber evidence="3">3.5.1.44</ecNumber>
    </recommendedName>
</protein>
<dbReference type="Pfam" id="PF03975">
    <property type="entry name" value="CheD"/>
    <property type="match status" value="1"/>
</dbReference>
<dbReference type="InterPro" id="IPR011324">
    <property type="entry name" value="Cytotoxic_necrot_fac-like_cat"/>
</dbReference>
<dbReference type="HAMAP" id="MF_01440">
    <property type="entry name" value="CheD"/>
    <property type="match status" value="1"/>
</dbReference>
<dbReference type="eggNOG" id="COG1871">
    <property type="taxonomic scope" value="Bacteria"/>
</dbReference>
<dbReference type="InterPro" id="IPR005659">
    <property type="entry name" value="Chemorcpt_Glu_NH3ase_CheD"/>
</dbReference>
<dbReference type="OrthoDB" id="9807202at2"/>
<comment type="similarity">
    <text evidence="3">Belongs to the CheD family.</text>
</comment>
<accession>C9R9X1</accession>
<comment type="function">
    <text evidence="3">Probably deamidates glutamine residues to glutamate on methyl-accepting chemotaxis receptors (MCPs), playing an important role in chemotaxis.</text>
</comment>
<dbReference type="Proteomes" id="UP000002620">
    <property type="component" value="Chromosome"/>
</dbReference>
<dbReference type="GO" id="GO:0050568">
    <property type="term" value="F:protein-glutamine glutaminase activity"/>
    <property type="evidence" value="ECO:0007669"/>
    <property type="project" value="UniProtKB-UniRule"/>
</dbReference>
<dbReference type="PANTHER" id="PTHR35147:SF1">
    <property type="entry name" value="CHEMORECEPTOR GLUTAMINE DEAMIDASE CHED-RELATED"/>
    <property type="match status" value="1"/>
</dbReference>
<dbReference type="SUPFAM" id="SSF64438">
    <property type="entry name" value="CNF1/YfiH-like putative cysteine hydrolases"/>
    <property type="match status" value="1"/>
</dbReference>
<keyword evidence="5" id="KW-1185">Reference proteome</keyword>
<dbReference type="CDD" id="cd16352">
    <property type="entry name" value="CheD"/>
    <property type="match status" value="1"/>
</dbReference>
<dbReference type="PANTHER" id="PTHR35147">
    <property type="entry name" value="CHEMORECEPTOR GLUTAMINE DEAMIDASE CHED-RELATED"/>
    <property type="match status" value="1"/>
</dbReference>
<evidence type="ECO:0000256" key="1">
    <source>
        <dbReference type="ARBA" id="ARBA00022500"/>
    </source>
</evidence>
<keyword evidence="2 3" id="KW-0378">Hydrolase</keyword>
<proteinExistence type="inferred from homology"/>
<dbReference type="KEGG" id="adg:Adeg_2022"/>
<dbReference type="STRING" id="429009.Adeg_2022"/>